<sequence length="169" mass="18330">MRLLKTLAFASGVVALATGPVQPLADQQTVQGDASLKPEDAVVASPEITPRDDTVPSLEVDKRMNGAMATILMPHVADATAVVIAGVSVSFIMASRVIRRQGQSVTEWFVKRLKIHNMNNSRTLVQLVVGEGITLYDRHMNKEFVETKSVPEGIKALKLIVSQLPSDEL</sequence>
<gene>
    <name evidence="3" type="ORF">E4U56_000891</name>
</gene>
<feature type="chain" id="PRO_5040353224" evidence="2">
    <location>
        <begin position="16"/>
        <end position="169"/>
    </location>
</feature>
<proteinExistence type="predicted"/>
<evidence type="ECO:0000313" key="3">
    <source>
        <dbReference type="EMBL" id="KAG5967437.1"/>
    </source>
</evidence>
<evidence type="ECO:0000256" key="2">
    <source>
        <dbReference type="SAM" id="SignalP"/>
    </source>
</evidence>
<dbReference type="Proteomes" id="UP000784919">
    <property type="component" value="Unassembled WGS sequence"/>
</dbReference>
<name>A0A9P7MS97_9HYPO</name>
<keyword evidence="1" id="KW-1133">Transmembrane helix</keyword>
<reference evidence="3" key="1">
    <citation type="journal article" date="2020" name="bioRxiv">
        <title>Whole genome comparisons of ergot fungi reveals the divergence and evolution of species within the genus Claviceps are the result of varying mechanisms driving genome evolution and host range expansion.</title>
        <authorList>
            <person name="Wyka S.A."/>
            <person name="Mondo S.J."/>
            <person name="Liu M."/>
            <person name="Dettman J."/>
            <person name="Nalam V."/>
            <person name="Broders K.D."/>
        </authorList>
    </citation>
    <scope>NUCLEOTIDE SEQUENCE</scope>
    <source>
        <strain evidence="3">CCC 1102</strain>
    </source>
</reference>
<evidence type="ECO:0000313" key="4">
    <source>
        <dbReference type="Proteomes" id="UP000784919"/>
    </source>
</evidence>
<evidence type="ECO:0000256" key="1">
    <source>
        <dbReference type="SAM" id="Phobius"/>
    </source>
</evidence>
<keyword evidence="2" id="KW-0732">Signal</keyword>
<organism evidence="3 4">
    <name type="scientific">Claviceps arundinis</name>
    <dbReference type="NCBI Taxonomy" id="1623583"/>
    <lineage>
        <taxon>Eukaryota</taxon>
        <taxon>Fungi</taxon>
        <taxon>Dikarya</taxon>
        <taxon>Ascomycota</taxon>
        <taxon>Pezizomycotina</taxon>
        <taxon>Sordariomycetes</taxon>
        <taxon>Hypocreomycetidae</taxon>
        <taxon>Hypocreales</taxon>
        <taxon>Clavicipitaceae</taxon>
        <taxon>Claviceps</taxon>
    </lineage>
</organism>
<accession>A0A9P7MS97</accession>
<keyword evidence="1" id="KW-0472">Membrane</keyword>
<feature type="signal peptide" evidence="2">
    <location>
        <begin position="1"/>
        <end position="15"/>
    </location>
</feature>
<dbReference type="AlphaFoldDB" id="A0A9P7MS97"/>
<dbReference type="OrthoDB" id="4997316at2759"/>
<dbReference type="EMBL" id="SRPS01000121">
    <property type="protein sequence ID" value="KAG5967437.1"/>
    <property type="molecule type" value="Genomic_DNA"/>
</dbReference>
<protein>
    <submittedName>
        <fullName evidence="3">Uncharacterized protein</fullName>
    </submittedName>
</protein>
<keyword evidence="1" id="KW-0812">Transmembrane</keyword>
<comment type="caution">
    <text evidence="3">The sequence shown here is derived from an EMBL/GenBank/DDBJ whole genome shotgun (WGS) entry which is preliminary data.</text>
</comment>
<feature type="transmembrane region" description="Helical" evidence="1">
    <location>
        <begin position="71"/>
        <end position="94"/>
    </location>
</feature>